<feature type="coiled-coil region" evidence="5">
    <location>
        <begin position="161"/>
        <end position="237"/>
    </location>
</feature>
<evidence type="ECO:0000256" key="5">
    <source>
        <dbReference type="SAM" id="Coils"/>
    </source>
</evidence>
<comment type="caution">
    <text evidence="8">The sequence shown here is derived from an EMBL/GenBank/DDBJ whole genome shotgun (WGS) entry which is preliminary data.</text>
</comment>
<evidence type="ECO:0000313" key="9">
    <source>
        <dbReference type="Proteomes" id="UP001634394"/>
    </source>
</evidence>
<keyword evidence="2" id="KW-0863">Zinc-finger</keyword>
<dbReference type="InterPro" id="IPR041641">
    <property type="entry name" value="CALCOCO1/2_Zn_UBZ1"/>
</dbReference>
<dbReference type="GO" id="GO:0008270">
    <property type="term" value="F:zinc ion binding"/>
    <property type="evidence" value="ECO:0007669"/>
    <property type="project" value="UniProtKB-KW"/>
</dbReference>
<name>A0ABD3TKE7_SINWO</name>
<feature type="region of interest" description="Disordered" evidence="6">
    <location>
        <begin position="599"/>
        <end position="642"/>
    </location>
</feature>
<reference evidence="8 9" key="1">
    <citation type="submission" date="2024-11" db="EMBL/GenBank/DDBJ databases">
        <title>Chromosome-level genome assembly of the freshwater bivalve Anodonta woodiana.</title>
        <authorList>
            <person name="Chen X."/>
        </authorList>
    </citation>
    <scope>NUCLEOTIDE SEQUENCE [LARGE SCALE GENOMIC DNA]</scope>
    <source>
        <strain evidence="8">MN2024</strain>
        <tissue evidence="8">Gills</tissue>
    </source>
</reference>
<proteinExistence type="predicted"/>
<feature type="compositionally biased region" description="Polar residues" evidence="6">
    <location>
        <begin position="599"/>
        <end position="639"/>
    </location>
</feature>
<feature type="region of interest" description="Disordered" evidence="6">
    <location>
        <begin position="455"/>
        <end position="488"/>
    </location>
</feature>
<keyword evidence="3" id="KW-0862">Zinc</keyword>
<feature type="domain" description="UBZ1-type" evidence="7">
    <location>
        <begin position="696"/>
        <end position="722"/>
    </location>
</feature>
<evidence type="ECO:0000256" key="4">
    <source>
        <dbReference type="ARBA" id="ARBA00023054"/>
    </source>
</evidence>
<keyword evidence="1" id="KW-0479">Metal-binding</keyword>
<keyword evidence="4 5" id="KW-0175">Coiled coil</keyword>
<evidence type="ECO:0000256" key="1">
    <source>
        <dbReference type="ARBA" id="ARBA00022723"/>
    </source>
</evidence>
<dbReference type="AlphaFoldDB" id="A0ABD3TKE7"/>
<evidence type="ECO:0000313" key="8">
    <source>
        <dbReference type="EMBL" id="KAL3837529.1"/>
    </source>
</evidence>
<sequence length="735" mass="83308">MSDAENKRFIRNVMDRNSDDEIELLENGKDGGGEHVYGSQESIYQNFPGFSVSAKAQVNSASSLHALQTAFQGLHKQFIEQSKKLEEYQRKSAIMQRAIADHGTNSISELEQILCANTSDIPNEAHASGAMTETSIAAESRARQGYQTYLERENLRKDTAMQKLHAENLALRKRLEQLEIELRESLRERDNIHHDLECITHRLDEKSTDNIKLSMKLKELEERLKTLDSNMAMYLKKDKEQEEIISRLQQQLEVYQKGSLGASEFQRKEEEYLNQIHAKDMQLGQLGLQYRRLEEDVQRLRMGGNESMPSGSDELDSDTRQLKEALDSVNWHKDMVRSLQDEVKQQQMYIKELMVLVKGQRLKASESYTENVQNLFQTGIEDVSQLPSSLHQNMILFPPVLKEQLYVSSKPSSSQYNVRYAPDGKEPSPNEFKELNVEVPDFILNSASSPIRRTATGINKTDSQNKDYHTPGSREQTYSRGGAVGASNEQIKSSLNSSPINVSRGMTPTFPLMKSDVRRNHSEGVLKMQDQTRSAVGNRITVGESQKIPNYENQWRTPTTQNIVGVPYNNLNQNSPTNPLNNSRYNPSPVYPQLPGSGYTSACPQTSPVGTSQNIYMPPNVTQQANTRDSRPVANTSSSDSEKICPLCKTNFSSLTMDDFQAHVFECFDGDENHHNTLVKPEPRVQAKASSPSDDRTCPMCNAVFPHAIPQEEYERHVLEHFGEEPIIDRFEVLH</sequence>
<gene>
    <name evidence="8" type="ORF">ACJMK2_022880</name>
</gene>
<dbReference type="Gene3D" id="6.20.250.40">
    <property type="match status" value="1"/>
</dbReference>
<evidence type="ECO:0000256" key="6">
    <source>
        <dbReference type="SAM" id="MobiDB-lite"/>
    </source>
</evidence>
<protein>
    <recommendedName>
        <fullName evidence="7">UBZ1-type domain-containing protein</fullName>
    </recommendedName>
</protein>
<dbReference type="Proteomes" id="UP001634394">
    <property type="component" value="Unassembled WGS sequence"/>
</dbReference>
<dbReference type="Pfam" id="PF18112">
    <property type="entry name" value="Zn-C2H2_12"/>
    <property type="match status" value="1"/>
</dbReference>
<keyword evidence="9" id="KW-1185">Reference proteome</keyword>
<evidence type="ECO:0000259" key="7">
    <source>
        <dbReference type="Pfam" id="PF18112"/>
    </source>
</evidence>
<organism evidence="8 9">
    <name type="scientific">Sinanodonta woodiana</name>
    <name type="common">Chinese pond mussel</name>
    <name type="synonym">Anodonta woodiana</name>
    <dbReference type="NCBI Taxonomy" id="1069815"/>
    <lineage>
        <taxon>Eukaryota</taxon>
        <taxon>Metazoa</taxon>
        <taxon>Spiralia</taxon>
        <taxon>Lophotrochozoa</taxon>
        <taxon>Mollusca</taxon>
        <taxon>Bivalvia</taxon>
        <taxon>Autobranchia</taxon>
        <taxon>Heteroconchia</taxon>
        <taxon>Palaeoheterodonta</taxon>
        <taxon>Unionida</taxon>
        <taxon>Unionoidea</taxon>
        <taxon>Unionidae</taxon>
        <taxon>Unioninae</taxon>
        <taxon>Sinanodonta</taxon>
    </lineage>
</organism>
<dbReference type="EMBL" id="JBJQND010000018">
    <property type="protein sequence ID" value="KAL3837529.1"/>
    <property type="molecule type" value="Genomic_DNA"/>
</dbReference>
<evidence type="ECO:0000256" key="3">
    <source>
        <dbReference type="ARBA" id="ARBA00022833"/>
    </source>
</evidence>
<evidence type="ECO:0000256" key="2">
    <source>
        <dbReference type="ARBA" id="ARBA00022771"/>
    </source>
</evidence>
<accession>A0ABD3TKE7</accession>